<reference evidence="2 3" key="1">
    <citation type="submission" date="2018-09" db="EMBL/GenBank/DDBJ databases">
        <title>Phylogeny of the Shewanellaceae, and recommendation for two new genera, Pseudoshewanella and Parashewanella.</title>
        <authorList>
            <person name="Wang G."/>
        </authorList>
    </citation>
    <scope>NUCLEOTIDE SEQUENCE [LARGE SCALE GENOMIC DNA]</scope>
    <source>
        <strain evidence="2 3">KCTC 22492</strain>
    </source>
</reference>
<dbReference type="RefSeq" id="WP_121852690.1">
    <property type="nucleotide sequence ID" value="NZ_CP037952.1"/>
</dbReference>
<organism evidence="2 3">
    <name type="scientific">Parashewanella spongiae</name>
    <dbReference type="NCBI Taxonomy" id="342950"/>
    <lineage>
        <taxon>Bacteria</taxon>
        <taxon>Pseudomonadati</taxon>
        <taxon>Pseudomonadota</taxon>
        <taxon>Gammaproteobacteria</taxon>
        <taxon>Alteromonadales</taxon>
        <taxon>Shewanellaceae</taxon>
        <taxon>Parashewanella</taxon>
    </lineage>
</organism>
<evidence type="ECO:0000313" key="2">
    <source>
        <dbReference type="EMBL" id="RJY18362.1"/>
    </source>
</evidence>
<comment type="caution">
    <text evidence="2">The sequence shown here is derived from an EMBL/GenBank/DDBJ whole genome shotgun (WGS) entry which is preliminary data.</text>
</comment>
<keyword evidence="3" id="KW-1185">Reference proteome</keyword>
<proteinExistence type="predicted"/>
<feature type="compositionally biased region" description="Polar residues" evidence="1">
    <location>
        <begin position="108"/>
        <end position="117"/>
    </location>
</feature>
<feature type="region of interest" description="Disordered" evidence="1">
    <location>
        <begin position="108"/>
        <end position="128"/>
    </location>
</feature>
<evidence type="ECO:0000313" key="3">
    <source>
        <dbReference type="Proteomes" id="UP000273022"/>
    </source>
</evidence>
<dbReference type="EMBL" id="QYYH01000024">
    <property type="protein sequence ID" value="RJY18362.1"/>
    <property type="molecule type" value="Genomic_DNA"/>
</dbReference>
<accession>A0A3A6TZ01</accession>
<dbReference type="Proteomes" id="UP000273022">
    <property type="component" value="Unassembled WGS sequence"/>
</dbReference>
<protein>
    <recommendedName>
        <fullName evidence="4">Protein kinase domain-containing protein</fullName>
    </recommendedName>
</protein>
<sequence>MTALTDQNTASLIKYIKQYPQCIKSDKYDSNCCIFDLKGNRQYMVTCSNEPSHSTLILNVPVQVEVFNNTEGMHWLRLKAVNFFKSFEEDYSSSILLALQKLTEESASFQQTNSSEPPSGPECKTPQDALIPESEKHSISECAEPQLHGVFCSFLCIDRTDNEITWYCDTHKNNPFTPVGAKKHWITDKSVESENGWAEVDSSYESRLGGNMFIANKSEDFIELSLRSIHEDFTNEQIIHNRAVARIVKPYPSLVPGVIIRRRTMLTANAGKEVYNDYISHFRKIKVTQFKALCNDIKSIHANQIFLRDIQPRNMAIKHVGEQVKLFDLSSLVTPTLGDRAIHLGCRNYITNELCHLAIKGSDKDLLTADQYALLLTMMHATGAAIIGQGICYTNAEENTKLYDHRASRADVKKWIRQHVQNKYQQQVELFVQDPVAHSLTHNLYDIINW</sequence>
<evidence type="ECO:0008006" key="4">
    <source>
        <dbReference type="Google" id="ProtNLM"/>
    </source>
</evidence>
<name>A0A3A6TZ01_9GAMM</name>
<gene>
    <name evidence="2" type="ORF">D5R81_05705</name>
</gene>
<dbReference type="OrthoDB" id="5842010at2"/>
<dbReference type="AlphaFoldDB" id="A0A3A6TZ01"/>
<evidence type="ECO:0000256" key="1">
    <source>
        <dbReference type="SAM" id="MobiDB-lite"/>
    </source>
</evidence>